<dbReference type="AlphaFoldDB" id="A0A383B801"/>
<dbReference type="EMBL" id="UINC01198254">
    <property type="protein sequence ID" value="SVE16132.1"/>
    <property type="molecule type" value="Genomic_DNA"/>
</dbReference>
<evidence type="ECO:0000313" key="1">
    <source>
        <dbReference type="EMBL" id="SVE16132.1"/>
    </source>
</evidence>
<feature type="non-terminal residue" evidence="1">
    <location>
        <position position="1"/>
    </location>
</feature>
<organism evidence="1">
    <name type="scientific">marine metagenome</name>
    <dbReference type="NCBI Taxonomy" id="408172"/>
    <lineage>
        <taxon>unclassified sequences</taxon>
        <taxon>metagenomes</taxon>
        <taxon>ecological metagenomes</taxon>
    </lineage>
</organism>
<gene>
    <name evidence="1" type="ORF">METZ01_LOCUS468986</name>
</gene>
<name>A0A383B801_9ZZZZ</name>
<proteinExistence type="predicted"/>
<protein>
    <submittedName>
        <fullName evidence="1">Uncharacterized protein</fullName>
    </submittedName>
</protein>
<accession>A0A383B801</accession>
<reference evidence="1" key="1">
    <citation type="submission" date="2018-05" db="EMBL/GenBank/DDBJ databases">
        <authorList>
            <person name="Lanie J.A."/>
            <person name="Ng W.-L."/>
            <person name="Kazmierczak K.M."/>
            <person name="Andrzejewski T.M."/>
            <person name="Davidsen T.M."/>
            <person name="Wayne K.J."/>
            <person name="Tettelin H."/>
            <person name="Glass J.I."/>
            <person name="Rusch D."/>
            <person name="Podicherti R."/>
            <person name="Tsui H.-C.T."/>
            <person name="Winkler M.E."/>
        </authorList>
    </citation>
    <scope>NUCLEOTIDE SEQUENCE</scope>
</reference>
<sequence length="34" mass="3903">NFTPKAYSISAIIPKNTTPPVFLFILYDFHLIGY</sequence>